<dbReference type="Proteomes" id="UP001055712">
    <property type="component" value="Unassembled WGS sequence"/>
</dbReference>
<dbReference type="InterPro" id="IPR012340">
    <property type="entry name" value="NA-bd_OB-fold"/>
</dbReference>
<accession>A0A9D4TIS7</accession>
<name>A0A9D4TIS7_CHLVU</name>
<reference evidence="8" key="2">
    <citation type="submission" date="2020-11" db="EMBL/GenBank/DDBJ databases">
        <authorList>
            <person name="Cecchin M."/>
            <person name="Marcolungo L."/>
            <person name="Rossato M."/>
            <person name="Girolomoni L."/>
            <person name="Cosentino E."/>
            <person name="Cuine S."/>
            <person name="Li-Beisson Y."/>
            <person name="Delledonne M."/>
            <person name="Ballottari M."/>
        </authorList>
    </citation>
    <scope>NUCLEOTIDE SEQUENCE</scope>
    <source>
        <strain evidence="8">211/11P</strain>
        <tissue evidence="8">Whole cell</tissue>
    </source>
</reference>
<dbReference type="GO" id="GO:0005886">
    <property type="term" value="C:plasma membrane"/>
    <property type="evidence" value="ECO:0007669"/>
    <property type="project" value="TreeGrafter"/>
</dbReference>
<dbReference type="PANTHER" id="PTHR12736">
    <property type="entry name" value="LANC-LIKE PROTEIN"/>
    <property type="match status" value="1"/>
</dbReference>
<keyword evidence="4" id="KW-0862">Zinc</keyword>
<dbReference type="CDD" id="cd04794">
    <property type="entry name" value="euk_LANCL"/>
    <property type="match status" value="1"/>
</dbReference>
<evidence type="ECO:0000256" key="6">
    <source>
        <dbReference type="SAM" id="MobiDB-lite"/>
    </source>
</evidence>
<dbReference type="InterPro" id="IPR012341">
    <property type="entry name" value="6hp_glycosidase-like_sf"/>
</dbReference>
<evidence type="ECO:0000259" key="7">
    <source>
        <dbReference type="PROSITE" id="PS50886"/>
    </source>
</evidence>
<keyword evidence="2 5" id="KW-0820">tRNA-binding</keyword>
<gene>
    <name evidence="8" type="ORF">D9Q98_008864</name>
</gene>
<dbReference type="SUPFAM" id="SSF50249">
    <property type="entry name" value="Nucleic acid-binding proteins"/>
    <property type="match status" value="1"/>
</dbReference>
<evidence type="ECO:0000256" key="1">
    <source>
        <dbReference type="ARBA" id="ARBA00007179"/>
    </source>
</evidence>
<feature type="binding site" evidence="4">
    <location>
        <position position="523"/>
    </location>
    <ligand>
        <name>Zn(2+)</name>
        <dbReference type="ChEBI" id="CHEBI:29105"/>
    </ligand>
</feature>
<dbReference type="Gene3D" id="1.50.10.10">
    <property type="match status" value="1"/>
</dbReference>
<feature type="region of interest" description="Disordered" evidence="6">
    <location>
        <begin position="702"/>
        <end position="721"/>
    </location>
</feature>
<keyword evidence="3 5" id="KW-0694">RNA-binding</keyword>
<organism evidence="8 9">
    <name type="scientific">Chlorella vulgaris</name>
    <name type="common">Green alga</name>
    <dbReference type="NCBI Taxonomy" id="3077"/>
    <lineage>
        <taxon>Eukaryota</taxon>
        <taxon>Viridiplantae</taxon>
        <taxon>Chlorophyta</taxon>
        <taxon>core chlorophytes</taxon>
        <taxon>Trebouxiophyceae</taxon>
        <taxon>Chlorellales</taxon>
        <taxon>Chlorellaceae</taxon>
        <taxon>Chlorella clade</taxon>
        <taxon>Chlorella</taxon>
    </lineage>
</organism>
<dbReference type="AlphaFoldDB" id="A0A9D4TIS7"/>
<evidence type="ECO:0000256" key="2">
    <source>
        <dbReference type="ARBA" id="ARBA00022555"/>
    </source>
</evidence>
<evidence type="ECO:0000256" key="4">
    <source>
        <dbReference type="PIRSR" id="PIRSR607822-1"/>
    </source>
</evidence>
<dbReference type="GO" id="GO:0046872">
    <property type="term" value="F:metal ion binding"/>
    <property type="evidence" value="ECO:0007669"/>
    <property type="project" value="UniProtKB-KW"/>
</dbReference>
<evidence type="ECO:0000313" key="8">
    <source>
        <dbReference type="EMBL" id="KAI3426498.1"/>
    </source>
</evidence>
<dbReference type="GO" id="GO:0000049">
    <property type="term" value="F:tRNA binding"/>
    <property type="evidence" value="ECO:0007669"/>
    <property type="project" value="UniProtKB-UniRule"/>
</dbReference>
<evidence type="ECO:0000256" key="5">
    <source>
        <dbReference type="PROSITE-ProRule" id="PRU00209"/>
    </source>
</evidence>
<evidence type="ECO:0000256" key="3">
    <source>
        <dbReference type="ARBA" id="ARBA00022884"/>
    </source>
</evidence>
<dbReference type="GO" id="GO:0031179">
    <property type="term" value="P:peptide modification"/>
    <property type="evidence" value="ECO:0007669"/>
    <property type="project" value="InterPro"/>
</dbReference>
<dbReference type="SMART" id="SM01260">
    <property type="entry name" value="LANC_like"/>
    <property type="match status" value="1"/>
</dbReference>
<sequence length="785" mass="83439">MTQLDAALAKIDELIAALRSGALFSTAAPGQAAQPANAPPTVKAKQPKKANKPAAKPASAAVAADTDAFDKAQLAIGRVKSVSDHPSGSEKLWLCKVDVGDGNERQVVAGLRLHVTSEELTGRLVVLVLNLKPAKLAGELSEAMILASEHQPEGGDALVRVLSVADGSQPGDVVFRQGCEAPAGLPDHRGGGVVLARDLAISRVTSLLRDIAACDCDAEPSAYTGAAGIAYALWHVSRQASKFLSVGSEAELLENSERFARAALHSISRQPPDRHGPSLLTGQAGVYCIAALTLGARAGHADSTAGQEAQAVKLRQEQRWCLQQFIALHRFACSTTCQEDEVLYGRSGYLLGCLLLNKQLHPEAVPTEVLQDVVACIVHAGRQCAAAESPPCGSPLFFRWHSRPYLGAAHGMIGILYALLHVHQLVAAVGAQQDVEAALRYILSLECHADGQPGPGGEYPTHMGPWREKEPLVHWCHGATGAVFLLCKAHEQLGPSGGYLAAAERSGEAVWQRGLLRKGNGCCHGITGSAYALLRLYHTTKEAKWLHRAVQFAEFMSSEEFLTGARTPDHPLSLYEGSAAEVCLYADLLGDPTRAGFPLARCSSRARCKASEAGGSPQELPPELQGLSVSEDGQHLIDSKTGKVVNDLGATRFDVAVRAMRGDFDPPSWETNTERSSGLLLDSLTHFPSTYEFNLVIKRPQPTSAGGGADSSSTQQQSPEALLERYRSAVAEACAADIALADCTVKERLGGKFVSLSIPATVQAAQVVEIVLQSFDNDPLVMMKY</sequence>
<dbReference type="Gene3D" id="2.40.50.140">
    <property type="entry name" value="Nucleic acid-binding proteins"/>
    <property type="match status" value="1"/>
</dbReference>
<dbReference type="Pfam" id="PF01588">
    <property type="entry name" value="tRNA_bind"/>
    <property type="match status" value="1"/>
</dbReference>
<proteinExistence type="inferred from homology"/>
<dbReference type="InterPro" id="IPR020464">
    <property type="entry name" value="LanC-like_prot_euk"/>
</dbReference>
<comment type="caution">
    <text evidence="8">The sequence shown here is derived from an EMBL/GenBank/DDBJ whole genome shotgun (WGS) entry which is preliminary data.</text>
</comment>
<keyword evidence="4" id="KW-0479">Metal-binding</keyword>
<dbReference type="EMBL" id="SIDB01000011">
    <property type="protein sequence ID" value="KAI3426498.1"/>
    <property type="molecule type" value="Genomic_DNA"/>
</dbReference>
<dbReference type="GO" id="GO:0005975">
    <property type="term" value="P:carbohydrate metabolic process"/>
    <property type="evidence" value="ECO:0007669"/>
    <property type="project" value="InterPro"/>
</dbReference>
<feature type="region of interest" description="Disordered" evidence="6">
    <location>
        <begin position="31"/>
        <end position="61"/>
    </location>
</feature>
<dbReference type="Pfam" id="PF05147">
    <property type="entry name" value="LANC_like"/>
    <property type="match status" value="1"/>
</dbReference>
<feature type="compositionally biased region" description="Low complexity" evidence="6">
    <location>
        <begin position="52"/>
        <end position="61"/>
    </location>
</feature>
<keyword evidence="9" id="KW-1185">Reference proteome</keyword>
<feature type="binding site" evidence="4">
    <location>
        <position position="524"/>
    </location>
    <ligand>
        <name>Zn(2+)</name>
        <dbReference type="ChEBI" id="CHEBI:29105"/>
    </ligand>
</feature>
<dbReference type="SUPFAM" id="SSF158745">
    <property type="entry name" value="LanC-like"/>
    <property type="match status" value="1"/>
</dbReference>
<dbReference type="InterPro" id="IPR007822">
    <property type="entry name" value="LANC-like"/>
</dbReference>
<dbReference type="InterPro" id="IPR002547">
    <property type="entry name" value="tRNA-bd_dom"/>
</dbReference>
<feature type="compositionally biased region" description="Low complexity" evidence="6">
    <location>
        <begin position="31"/>
        <end position="44"/>
    </location>
</feature>
<dbReference type="CDD" id="cd02153">
    <property type="entry name" value="tRNA_bindingDomain"/>
    <property type="match status" value="1"/>
</dbReference>
<dbReference type="PANTHER" id="PTHR12736:SF7">
    <property type="entry name" value="LANC-LIKE PROTEIN 3"/>
    <property type="match status" value="1"/>
</dbReference>
<comment type="similarity">
    <text evidence="1">Belongs to the LanC-like protein family.</text>
</comment>
<evidence type="ECO:0000313" key="9">
    <source>
        <dbReference type="Proteomes" id="UP001055712"/>
    </source>
</evidence>
<reference evidence="8" key="1">
    <citation type="journal article" date="2019" name="Plant J.">
        <title>Chlorella vulgaris genome assembly and annotation reveals the molecular basis for metabolic acclimation to high light conditions.</title>
        <authorList>
            <person name="Cecchin M."/>
            <person name="Marcolungo L."/>
            <person name="Rossato M."/>
            <person name="Girolomoni L."/>
            <person name="Cosentino E."/>
            <person name="Cuine S."/>
            <person name="Li-Beisson Y."/>
            <person name="Delledonne M."/>
            <person name="Ballottari M."/>
        </authorList>
    </citation>
    <scope>NUCLEOTIDE SEQUENCE</scope>
    <source>
        <strain evidence="8">211/11P</strain>
    </source>
</reference>
<feature type="domain" description="TRNA-binding" evidence="7">
    <location>
        <begin position="68"/>
        <end position="175"/>
    </location>
</feature>
<feature type="binding site" evidence="4">
    <location>
        <position position="476"/>
    </location>
    <ligand>
        <name>Zn(2+)</name>
        <dbReference type="ChEBI" id="CHEBI:29105"/>
    </ligand>
</feature>
<dbReference type="OrthoDB" id="10257263at2759"/>
<protein>
    <recommendedName>
        <fullName evidence="7">tRNA-binding domain-containing protein</fullName>
    </recommendedName>
</protein>
<dbReference type="PRINTS" id="PR01951">
    <property type="entry name" value="LANCEUKARYTE"/>
</dbReference>
<dbReference type="PRINTS" id="PR01950">
    <property type="entry name" value="LANCSUPER"/>
</dbReference>
<dbReference type="PROSITE" id="PS50886">
    <property type="entry name" value="TRBD"/>
    <property type="match status" value="1"/>
</dbReference>